<evidence type="ECO:0000256" key="5">
    <source>
        <dbReference type="ARBA" id="ARBA00017497"/>
    </source>
</evidence>
<comment type="caution">
    <text evidence="12">The sequence shown here is derived from an EMBL/GenBank/DDBJ whole genome shotgun (WGS) entry which is preliminary data.</text>
</comment>
<feature type="compositionally biased region" description="Basic and acidic residues" evidence="11">
    <location>
        <begin position="25"/>
        <end position="39"/>
    </location>
</feature>
<dbReference type="EMBL" id="JAPQKS010000003">
    <property type="protein sequence ID" value="KAJ5238311.1"/>
    <property type="molecule type" value="Genomic_DNA"/>
</dbReference>
<keyword evidence="13" id="KW-1185">Reference proteome</keyword>
<evidence type="ECO:0000313" key="13">
    <source>
        <dbReference type="Proteomes" id="UP001150941"/>
    </source>
</evidence>
<feature type="binding site" evidence="10">
    <location>
        <position position="118"/>
    </location>
    <ligand>
        <name>S-adenosyl-L-methionine</name>
        <dbReference type="ChEBI" id="CHEBI:59789"/>
    </ligand>
</feature>
<gene>
    <name evidence="12" type="ORF">N7468_002930</name>
</gene>
<dbReference type="InterPro" id="IPR016651">
    <property type="entry name" value="LCMT1"/>
</dbReference>
<dbReference type="EC" id="2.1.1.233" evidence="4 9"/>
<sequence length="385" mass="42734">MAAPQIPNLNTLRRGRGRGRGGSQRTEEGPGRTSGKDRVIQGTDNDASVSRLSAVRLGYLDDPYAEALTPAENAVRRFPIINRGTYVRTTAIDELVTRFLGPYTPQSVPKRKQIISLGAGSDTRVFRLLASRQPPDVIYHEIDFAVNTTAKIKAIRSTPLLQRAVGITPSNDEVSLSETGDALHSPCYHIHPLDLRSLSATEDPSKIMPGFKTELPTLLVSECCLVYLSPTEAEQVLSWFTKALGKGADVTGTANIETPITPLGLILYEPIRPDDPFGRTMVANLATRGIKLQTLQKYHSLGAQRTRLKEQGFISTQAAADIEFIWEHWVNEQEKERVADIERLDEMEEWQLLARHYCIAWGWRNGIDPTAFSGWSTLPSQSSEQ</sequence>
<dbReference type="InterPro" id="IPR029063">
    <property type="entry name" value="SAM-dependent_MTases_sf"/>
</dbReference>
<evidence type="ECO:0000256" key="1">
    <source>
        <dbReference type="ARBA" id="ARBA00000724"/>
    </source>
</evidence>
<dbReference type="SUPFAM" id="SSF53335">
    <property type="entry name" value="S-adenosyl-L-methionine-dependent methyltransferases"/>
    <property type="match status" value="1"/>
</dbReference>
<dbReference type="GeneID" id="83199530"/>
<evidence type="ECO:0000256" key="10">
    <source>
        <dbReference type="PIRSR" id="PIRSR016305-1"/>
    </source>
</evidence>
<dbReference type="OrthoDB" id="203237at2759"/>
<keyword evidence="7 9" id="KW-0808">Transferase</keyword>
<evidence type="ECO:0000256" key="6">
    <source>
        <dbReference type="ARBA" id="ARBA00022603"/>
    </source>
</evidence>
<dbReference type="GO" id="GO:0018423">
    <property type="term" value="F:protein C-terminal leucine carboxyl O-methyltransferase activity"/>
    <property type="evidence" value="ECO:0007669"/>
    <property type="project" value="UniProtKB-EC"/>
</dbReference>
<feature type="binding site" evidence="10">
    <location>
        <position position="88"/>
    </location>
    <ligand>
        <name>S-adenosyl-L-methionine</name>
        <dbReference type="ChEBI" id="CHEBI:59789"/>
    </ligand>
</feature>
<dbReference type="PANTHER" id="PTHR13600:SF21">
    <property type="entry name" value="LEUCINE CARBOXYL METHYLTRANSFERASE 1"/>
    <property type="match status" value="1"/>
</dbReference>
<evidence type="ECO:0000256" key="7">
    <source>
        <dbReference type="ARBA" id="ARBA00022679"/>
    </source>
</evidence>
<comment type="function">
    <text evidence="2 9">Methylates the carboxyl group of the C-terminal leucine residue of protein phosphatase 2A catalytic subunits to form alpha-leucine ester residues.</text>
</comment>
<evidence type="ECO:0000256" key="4">
    <source>
        <dbReference type="ARBA" id="ARBA00012834"/>
    </source>
</evidence>
<organism evidence="12 13">
    <name type="scientific">Penicillium chermesinum</name>
    <dbReference type="NCBI Taxonomy" id="63820"/>
    <lineage>
        <taxon>Eukaryota</taxon>
        <taxon>Fungi</taxon>
        <taxon>Dikarya</taxon>
        <taxon>Ascomycota</taxon>
        <taxon>Pezizomycotina</taxon>
        <taxon>Eurotiomycetes</taxon>
        <taxon>Eurotiomycetidae</taxon>
        <taxon>Eurotiales</taxon>
        <taxon>Aspergillaceae</taxon>
        <taxon>Penicillium</taxon>
    </lineage>
</organism>
<feature type="region of interest" description="Disordered" evidence="11">
    <location>
        <begin position="1"/>
        <end position="45"/>
    </location>
</feature>
<evidence type="ECO:0000256" key="3">
    <source>
        <dbReference type="ARBA" id="ARBA00010703"/>
    </source>
</evidence>
<evidence type="ECO:0000313" key="12">
    <source>
        <dbReference type="EMBL" id="KAJ5238311.1"/>
    </source>
</evidence>
<comment type="similarity">
    <text evidence="3 9">Belongs to the methyltransferase superfamily. LCMT family.</text>
</comment>
<keyword evidence="8 9" id="KW-0949">S-adenosyl-L-methionine</keyword>
<evidence type="ECO:0000256" key="8">
    <source>
        <dbReference type="ARBA" id="ARBA00022691"/>
    </source>
</evidence>
<dbReference type="Pfam" id="PF04072">
    <property type="entry name" value="LCM"/>
    <property type="match status" value="1"/>
</dbReference>
<dbReference type="PANTHER" id="PTHR13600">
    <property type="entry name" value="LEUCINE CARBOXYL METHYLTRANSFERASE"/>
    <property type="match status" value="1"/>
</dbReference>
<comment type="catalytic activity">
    <reaction evidence="1 9">
        <text>[phosphatase 2A protein]-C-terminal L-leucine + S-adenosyl-L-methionine = [phosphatase 2A protein]-C-terminal L-leucine methyl ester + S-adenosyl-L-homocysteine</text>
        <dbReference type="Rhea" id="RHEA:48544"/>
        <dbReference type="Rhea" id="RHEA-COMP:12134"/>
        <dbReference type="Rhea" id="RHEA-COMP:12135"/>
        <dbReference type="ChEBI" id="CHEBI:57856"/>
        <dbReference type="ChEBI" id="CHEBI:59789"/>
        <dbReference type="ChEBI" id="CHEBI:90516"/>
        <dbReference type="ChEBI" id="CHEBI:90517"/>
        <dbReference type="EC" id="2.1.1.233"/>
    </reaction>
</comment>
<proteinExistence type="inferred from homology"/>
<dbReference type="PIRSF" id="PIRSF016305">
    <property type="entry name" value="LCM_mtfrase"/>
    <property type="match status" value="1"/>
</dbReference>
<reference evidence="12" key="2">
    <citation type="journal article" date="2023" name="IMA Fungus">
        <title>Comparative genomic study of the Penicillium genus elucidates a diverse pangenome and 15 lateral gene transfer events.</title>
        <authorList>
            <person name="Petersen C."/>
            <person name="Sorensen T."/>
            <person name="Nielsen M.R."/>
            <person name="Sondergaard T.E."/>
            <person name="Sorensen J.L."/>
            <person name="Fitzpatrick D.A."/>
            <person name="Frisvad J.C."/>
            <person name="Nielsen K.L."/>
        </authorList>
    </citation>
    <scope>NUCLEOTIDE SEQUENCE</scope>
    <source>
        <strain evidence="12">IBT 19713</strain>
    </source>
</reference>
<protein>
    <recommendedName>
        <fullName evidence="5 9">Leucine carboxyl methyltransferase 1</fullName>
        <ecNumber evidence="4 9">2.1.1.233</ecNumber>
    </recommendedName>
</protein>
<keyword evidence="6 9" id="KW-0489">Methyltransferase</keyword>
<reference evidence="12" key="1">
    <citation type="submission" date="2022-11" db="EMBL/GenBank/DDBJ databases">
        <authorList>
            <person name="Petersen C."/>
        </authorList>
    </citation>
    <scope>NUCLEOTIDE SEQUENCE</scope>
    <source>
        <strain evidence="12">IBT 19713</strain>
    </source>
</reference>
<dbReference type="GO" id="GO:0032259">
    <property type="term" value="P:methylation"/>
    <property type="evidence" value="ECO:0007669"/>
    <property type="project" value="UniProtKB-KW"/>
</dbReference>
<dbReference type="RefSeq" id="XP_058331230.1">
    <property type="nucleotide sequence ID" value="XM_058472227.1"/>
</dbReference>
<dbReference type="Gene3D" id="3.40.50.150">
    <property type="entry name" value="Vaccinia Virus protein VP39"/>
    <property type="match status" value="1"/>
</dbReference>
<feature type="binding site" evidence="10">
    <location>
        <position position="222"/>
    </location>
    <ligand>
        <name>S-adenosyl-L-methionine</name>
        <dbReference type="ChEBI" id="CHEBI:59789"/>
    </ligand>
</feature>
<dbReference type="FunFam" id="3.40.50.150:FF:000369">
    <property type="entry name" value="Leucine carboxyl methyltransferase 1"/>
    <property type="match status" value="1"/>
</dbReference>
<evidence type="ECO:0000256" key="11">
    <source>
        <dbReference type="SAM" id="MobiDB-lite"/>
    </source>
</evidence>
<evidence type="ECO:0000256" key="9">
    <source>
        <dbReference type="PIRNR" id="PIRNR016305"/>
    </source>
</evidence>
<name>A0A9W9TR52_9EURO</name>
<dbReference type="Proteomes" id="UP001150941">
    <property type="component" value="Unassembled WGS sequence"/>
</dbReference>
<feature type="binding site" evidence="10">
    <location>
        <begin position="194"/>
        <end position="195"/>
    </location>
    <ligand>
        <name>S-adenosyl-L-methionine</name>
        <dbReference type="ChEBI" id="CHEBI:59789"/>
    </ligand>
</feature>
<accession>A0A9W9TR52</accession>
<evidence type="ECO:0000256" key="2">
    <source>
        <dbReference type="ARBA" id="ARBA00003455"/>
    </source>
</evidence>
<dbReference type="AlphaFoldDB" id="A0A9W9TR52"/>
<dbReference type="InterPro" id="IPR007213">
    <property type="entry name" value="Ppm1/Ppm2/Tcmp"/>
</dbReference>